<accession>A0ABW6I0A4</accession>
<proteinExistence type="predicted"/>
<dbReference type="EMBL" id="JBHZPZ010000017">
    <property type="protein sequence ID" value="MFE3869024.1"/>
    <property type="molecule type" value="Genomic_DNA"/>
</dbReference>
<evidence type="ECO:0000313" key="2">
    <source>
        <dbReference type="Proteomes" id="UP001600109"/>
    </source>
</evidence>
<evidence type="ECO:0000313" key="1">
    <source>
        <dbReference type="EMBL" id="MFE3869024.1"/>
    </source>
</evidence>
<protein>
    <recommendedName>
        <fullName evidence="3">Tubulin/FtsZ GTPase domain-containing protein</fullName>
    </recommendedName>
</protein>
<gene>
    <name evidence="1" type="ORF">ACFX5E_13225</name>
</gene>
<dbReference type="Gene3D" id="3.40.50.1440">
    <property type="entry name" value="Tubulin/FtsZ, GTPase domain"/>
    <property type="match status" value="1"/>
</dbReference>
<name>A0ABW6I0A4_9FLAO</name>
<organism evidence="1 2">
    <name type="scientific">Flavobacterium xylosi</name>
    <dbReference type="NCBI Taxonomy" id="3230415"/>
    <lineage>
        <taxon>Bacteria</taxon>
        <taxon>Pseudomonadati</taxon>
        <taxon>Bacteroidota</taxon>
        <taxon>Flavobacteriia</taxon>
        <taxon>Flavobacteriales</taxon>
        <taxon>Flavobacteriaceae</taxon>
        <taxon>Flavobacterium</taxon>
    </lineage>
</organism>
<dbReference type="InterPro" id="IPR036525">
    <property type="entry name" value="Tubulin/FtsZ_GTPase_sf"/>
</dbReference>
<comment type="caution">
    <text evidence="1">The sequence shown here is derived from an EMBL/GenBank/DDBJ whole genome shotgun (WGS) entry which is preliminary data.</text>
</comment>
<dbReference type="RefSeq" id="WP_379855634.1">
    <property type="nucleotide sequence ID" value="NZ_JBHZPZ010000017.1"/>
</dbReference>
<sequence length="217" mass="24597">MYNKKPQELEVLGSTNNSLKDTSKIDKKPLHIIALGGAGCNFLRFIYNHGVKAKYTAVSSESGNIPKDSTIEFIHFAPPQKEVMIDRGTFVDKLVSIDMNNRLQMPDAIYKHLASDDKFIIISGLGGYISSFFTEDTANYLSKNGKTFLIICTLPFSFEGERTRYAEDTRKKLSSFDNFKYIEHNSLKEKYGNVGFKAAFQKIDELFLDIVNDYIAE</sequence>
<dbReference type="SUPFAM" id="SSF52490">
    <property type="entry name" value="Tubulin nucleotide-binding domain-like"/>
    <property type="match status" value="1"/>
</dbReference>
<reference evidence="1 2" key="1">
    <citation type="submission" date="2024-06" db="EMBL/GenBank/DDBJ databases">
        <title>Flavobacterium spp. isolated from glacier.</title>
        <authorList>
            <person name="Han D."/>
        </authorList>
    </citation>
    <scope>NUCLEOTIDE SEQUENCE [LARGE SCALE GENOMIC DNA]</scope>
    <source>
        <strain evidence="1 2">LS2P90</strain>
    </source>
</reference>
<dbReference type="Proteomes" id="UP001600109">
    <property type="component" value="Unassembled WGS sequence"/>
</dbReference>
<keyword evidence="2" id="KW-1185">Reference proteome</keyword>
<evidence type="ECO:0008006" key="3">
    <source>
        <dbReference type="Google" id="ProtNLM"/>
    </source>
</evidence>